<dbReference type="SUPFAM" id="SSF58104">
    <property type="entry name" value="Methyl-accepting chemotaxis protein (MCP) signaling domain"/>
    <property type="match status" value="1"/>
</dbReference>
<accession>A0A1Y2JYA9</accession>
<dbReference type="GO" id="GO:0006935">
    <property type="term" value="P:chemotaxis"/>
    <property type="evidence" value="ECO:0007669"/>
    <property type="project" value="TreeGrafter"/>
</dbReference>
<evidence type="ECO:0000313" key="4">
    <source>
        <dbReference type="EMBL" id="OSJ37223.1"/>
    </source>
</evidence>
<dbReference type="Gene3D" id="1.10.287.950">
    <property type="entry name" value="Methyl-accepting chemotaxis protein"/>
    <property type="match status" value="1"/>
</dbReference>
<comment type="similarity">
    <text evidence="1">Belongs to the methyl-accepting chemotaxis (MCP) protein family.</text>
</comment>
<evidence type="ECO:0000313" key="5">
    <source>
        <dbReference type="Proteomes" id="UP000193335"/>
    </source>
</evidence>
<feature type="non-terminal residue" evidence="4">
    <location>
        <position position="162"/>
    </location>
</feature>
<evidence type="ECO:0000256" key="1">
    <source>
        <dbReference type="ARBA" id="ARBA00029447"/>
    </source>
</evidence>
<dbReference type="EMBL" id="NAFL01000053">
    <property type="protein sequence ID" value="OSJ37223.1"/>
    <property type="molecule type" value="Genomic_DNA"/>
</dbReference>
<protein>
    <submittedName>
        <fullName evidence="4">Chemotaxis protein</fullName>
    </submittedName>
</protein>
<feature type="domain" description="Methyl-accepting transducer" evidence="3">
    <location>
        <begin position="1"/>
        <end position="162"/>
    </location>
</feature>
<dbReference type="PROSITE" id="PS50111">
    <property type="entry name" value="CHEMOTAXIS_TRANSDUC_2"/>
    <property type="match status" value="1"/>
</dbReference>
<sequence>LQQTAASLAQFKSAVSDSSANAKAASRHASDALISAHHDTEAVNAVFGTMNNISASSMEVNNILGMIQSVSFQTNILALNAAVEAARAQEHGRGFAVVASEVRALAQRSSSASRDIETLICTSDGHVRQGAKQASVAGERVEEILDTVRHIDGVLREIASAS</sequence>
<dbReference type="PANTHER" id="PTHR43531">
    <property type="entry name" value="PROTEIN ICFG"/>
    <property type="match status" value="1"/>
</dbReference>
<dbReference type="InterPro" id="IPR051310">
    <property type="entry name" value="MCP_chemotaxis"/>
</dbReference>
<name>A0A1Y2JYA9_BRAJP</name>
<dbReference type="AlphaFoldDB" id="A0A1Y2JYA9"/>
<feature type="non-terminal residue" evidence="4">
    <location>
        <position position="1"/>
    </location>
</feature>
<keyword evidence="2" id="KW-0807">Transducer</keyword>
<organism evidence="4 5">
    <name type="scientific">Bradyrhizobium japonicum</name>
    <dbReference type="NCBI Taxonomy" id="375"/>
    <lineage>
        <taxon>Bacteria</taxon>
        <taxon>Pseudomonadati</taxon>
        <taxon>Pseudomonadota</taxon>
        <taxon>Alphaproteobacteria</taxon>
        <taxon>Hyphomicrobiales</taxon>
        <taxon>Nitrobacteraceae</taxon>
        <taxon>Bradyrhizobium</taxon>
    </lineage>
</organism>
<dbReference type="PANTHER" id="PTHR43531:SF5">
    <property type="entry name" value="METHYL-ACCEPTING CHEMOTAXIS PROTEIN III"/>
    <property type="match status" value="1"/>
</dbReference>
<dbReference type="GO" id="GO:0007165">
    <property type="term" value="P:signal transduction"/>
    <property type="evidence" value="ECO:0007669"/>
    <property type="project" value="UniProtKB-KW"/>
</dbReference>
<dbReference type="SMART" id="SM00283">
    <property type="entry name" value="MA"/>
    <property type="match status" value="1"/>
</dbReference>
<dbReference type="Proteomes" id="UP000193335">
    <property type="component" value="Unassembled WGS sequence"/>
</dbReference>
<dbReference type="GO" id="GO:0005886">
    <property type="term" value="C:plasma membrane"/>
    <property type="evidence" value="ECO:0007669"/>
    <property type="project" value="TreeGrafter"/>
</dbReference>
<dbReference type="GO" id="GO:0004888">
    <property type="term" value="F:transmembrane signaling receptor activity"/>
    <property type="evidence" value="ECO:0007669"/>
    <property type="project" value="TreeGrafter"/>
</dbReference>
<dbReference type="InterPro" id="IPR004089">
    <property type="entry name" value="MCPsignal_dom"/>
</dbReference>
<reference evidence="4 5" key="1">
    <citation type="submission" date="2017-03" db="EMBL/GenBank/DDBJ databases">
        <title>Whole genome sequences of fourteen strains of Bradyrhizobium canariense and one strain of Bradyrhizobium japonicum isolated from Lupinus (Papilionoideae: Genisteae) species in Algeria.</title>
        <authorList>
            <person name="Crovadore J."/>
            <person name="Chekireb D."/>
            <person name="Brachmann A."/>
            <person name="Chablais R."/>
            <person name="Cochard B."/>
            <person name="Lefort F."/>
        </authorList>
    </citation>
    <scope>NUCLEOTIDE SEQUENCE [LARGE SCALE GENOMIC DNA]</scope>
    <source>
        <strain evidence="4 5">UBMA197</strain>
    </source>
</reference>
<proteinExistence type="inferred from homology"/>
<gene>
    <name evidence="4" type="ORF">BSZ19_00235</name>
</gene>
<dbReference type="RefSeq" id="WP_245343879.1">
    <property type="nucleotide sequence ID" value="NZ_NAFL01000053.1"/>
</dbReference>
<comment type="caution">
    <text evidence="4">The sequence shown here is derived from an EMBL/GenBank/DDBJ whole genome shotgun (WGS) entry which is preliminary data.</text>
</comment>
<evidence type="ECO:0000259" key="3">
    <source>
        <dbReference type="PROSITE" id="PS50111"/>
    </source>
</evidence>
<dbReference type="Pfam" id="PF00015">
    <property type="entry name" value="MCPsignal"/>
    <property type="match status" value="1"/>
</dbReference>
<evidence type="ECO:0000256" key="2">
    <source>
        <dbReference type="PROSITE-ProRule" id="PRU00284"/>
    </source>
</evidence>